<evidence type="ECO:0000313" key="2">
    <source>
        <dbReference type="Proteomes" id="UP000027361"/>
    </source>
</evidence>
<dbReference type="InParanoid" id="A0A066VVB7"/>
<protein>
    <submittedName>
        <fullName evidence="1">Uncharacterized protein</fullName>
    </submittedName>
</protein>
<sequence>MATESSKQAEPPARSTMFAQRRQVVNVPQYFAVQSEESLSALCRGSHFMFDVRLASKAEARGRCCVYSALVSKE</sequence>
<keyword evidence="2" id="KW-1185">Reference proteome</keyword>
<dbReference type="RefSeq" id="XP_013242064.1">
    <property type="nucleotide sequence ID" value="XM_013386610.1"/>
</dbReference>
<dbReference type="Proteomes" id="UP000027361">
    <property type="component" value="Unassembled WGS sequence"/>
</dbReference>
<reference evidence="1 2" key="1">
    <citation type="submission" date="2014-05" db="EMBL/GenBank/DDBJ databases">
        <title>Draft genome sequence of a rare smut relative, Tilletiaria anomala UBC 951.</title>
        <authorList>
            <consortium name="DOE Joint Genome Institute"/>
            <person name="Toome M."/>
            <person name="Kuo A."/>
            <person name="Henrissat B."/>
            <person name="Lipzen A."/>
            <person name="Tritt A."/>
            <person name="Yoshinaga Y."/>
            <person name="Zane M."/>
            <person name="Barry K."/>
            <person name="Grigoriev I.V."/>
            <person name="Spatafora J.W."/>
            <person name="Aimea M.C."/>
        </authorList>
    </citation>
    <scope>NUCLEOTIDE SEQUENCE [LARGE SCALE GENOMIC DNA]</scope>
    <source>
        <strain evidence="1 2">UBC 951</strain>
    </source>
</reference>
<comment type="caution">
    <text evidence="1">The sequence shown here is derived from an EMBL/GenBank/DDBJ whole genome shotgun (WGS) entry which is preliminary data.</text>
</comment>
<dbReference type="GeneID" id="25264801"/>
<dbReference type="EMBL" id="JMSN01000069">
    <property type="protein sequence ID" value="KDN42495.1"/>
    <property type="molecule type" value="Genomic_DNA"/>
</dbReference>
<dbReference type="HOGENOM" id="CLU_2689547_0_0_1"/>
<organism evidence="1 2">
    <name type="scientific">Tilletiaria anomala (strain ATCC 24038 / CBS 436.72 / UBC 951)</name>
    <dbReference type="NCBI Taxonomy" id="1037660"/>
    <lineage>
        <taxon>Eukaryota</taxon>
        <taxon>Fungi</taxon>
        <taxon>Dikarya</taxon>
        <taxon>Basidiomycota</taxon>
        <taxon>Ustilaginomycotina</taxon>
        <taxon>Exobasidiomycetes</taxon>
        <taxon>Georgefischeriales</taxon>
        <taxon>Tilletiariaceae</taxon>
        <taxon>Tilletiaria</taxon>
    </lineage>
</organism>
<evidence type="ECO:0000313" key="1">
    <source>
        <dbReference type="EMBL" id="KDN42495.1"/>
    </source>
</evidence>
<name>A0A066VVB7_TILAU</name>
<dbReference type="AlphaFoldDB" id="A0A066VVB7"/>
<proteinExistence type="predicted"/>
<gene>
    <name evidence="1" type="ORF">K437DRAFT_257829</name>
</gene>
<accession>A0A066VVB7</accession>